<keyword evidence="2" id="KW-0732">Signal</keyword>
<keyword evidence="4" id="KW-1185">Reference proteome</keyword>
<sequence length="135" mass="14979">MKFSLALAAALVASANAFAPAPAFGMQKSMQLNAEKDPMRYGKYDDKLWDMTAKLEIYEEWDPSQPRTPMNFNPFETWEGNSPDASGWFPGQNTFKDPTRGDINFASMQEERKILDDIIANPKAGNVPGAPGCKN</sequence>
<evidence type="ECO:0000313" key="4">
    <source>
        <dbReference type="Proteomes" id="UP001165085"/>
    </source>
</evidence>
<gene>
    <name evidence="3" type="ORF">TrST_g2001</name>
</gene>
<evidence type="ECO:0000256" key="1">
    <source>
        <dbReference type="SAM" id="MobiDB-lite"/>
    </source>
</evidence>
<proteinExistence type="predicted"/>
<feature type="region of interest" description="Disordered" evidence="1">
    <location>
        <begin position="66"/>
        <end position="94"/>
    </location>
</feature>
<dbReference type="EMBL" id="BRXY01000310">
    <property type="protein sequence ID" value="GMH86067.1"/>
    <property type="molecule type" value="Genomic_DNA"/>
</dbReference>
<feature type="chain" id="PRO_5040965684" evidence="2">
    <location>
        <begin position="18"/>
        <end position="135"/>
    </location>
</feature>
<dbReference type="Proteomes" id="UP001165085">
    <property type="component" value="Unassembled WGS sequence"/>
</dbReference>
<reference evidence="4" key="1">
    <citation type="journal article" date="2023" name="Commun. Biol.">
        <title>Genome analysis of Parmales, the sister group of diatoms, reveals the evolutionary specialization of diatoms from phago-mixotrophs to photoautotrophs.</title>
        <authorList>
            <person name="Ban H."/>
            <person name="Sato S."/>
            <person name="Yoshikawa S."/>
            <person name="Yamada K."/>
            <person name="Nakamura Y."/>
            <person name="Ichinomiya M."/>
            <person name="Sato N."/>
            <person name="Blanc-Mathieu R."/>
            <person name="Endo H."/>
            <person name="Kuwata A."/>
            <person name="Ogata H."/>
        </authorList>
    </citation>
    <scope>NUCLEOTIDE SEQUENCE [LARGE SCALE GENOMIC DNA]</scope>
    <source>
        <strain evidence="4">NIES 3701</strain>
    </source>
</reference>
<dbReference type="AlphaFoldDB" id="A0A9W7B903"/>
<evidence type="ECO:0000256" key="2">
    <source>
        <dbReference type="SAM" id="SignalP"/>
    </source>
</evidence>
<feature type="signal peptide" evidence="2">
    <location>
        <begin position="1"/>
        <end position="17"/>
    </location>
</feature>
<evidence type="ECO:0000313" key="3">
    <source>
        <dbReference type="EMBL" id="GMH86067.1"/>
    </source>
</evidence>
<comment type="caution">
    <text evidence="3">The sequence shown here is derived from an EMBL/GenBank/DDBJ whole genome shotgun (WGS) entry which is preliminary data.</text>
</comment>
<organism evidence="3 4">
    <name type="scientific">Triparma strigata</name>
    <dbReference type="NCBI Taxonomy" id="1606541"/>
    <lineage>
        <taxon>Eukaryota</taxon>
        <taxon>Sar</taxon>
        <taxon>Stramenopiles</taxon>
        <taxon>Ochrophyta</taxon>
        <taxon>Bolidophyceae</taxon>
        <taxon>Parmales</taxon>
        <taxon>Triparmaceae</taxon>
        <taxon>Triparma</taxon>
    </lineage>
</organism>
<protein>
    <submittedName>
        <fullName evidence="3">Uncharacterized protein</fullName>
    </submittedName>
</protein>
<dbReference type="OrthoDB" id="37586at2759"/>
<name>A0A9W7B903_9STRA</name>
<accession>A0A9W7B903</accession>